<dbReference type="SUPFAM" id="SSF53474">
    <property type="entry name" value="alpha/beta-Hydrolases"/>
    <property type="match status" value="1"/>
</dbReference>
<dbReference type="InterPro" id="IPR029058">
    <property type="entry name" value="AB_hydrolase_fold"/>
</dbReference>
<dbReference type="Gene3D" id="3.40.50.1820">
    <property type="entry name" value="alpha/beta hydrolase"/>
    <property type="match status" value="1"/>
</dbReference>
<evidence type="ECO:0008006" key="7">
    <source>
        <dbReference type="Google" id="ProtNLM"/>
    </source>
</evidence>
<protein>
    <recommendedName>
        <fullName evidence="7">Prolyl oligopeptidase family protein</fullName>
    </recommendedName>
</protein>
<dbReference type="InterPro" id="IPR001375">
    <property type="entry name" value="Peptidase_S9_cat"/>
</dbReference>
<accession>A0A2D1TYU4</accession>
<proteinExistence type="predicted"/>
<dbReference type="EMBL" id="CP024160">
    <property type="protein sequence ID" value="ATP54525.1"/>
    <property type="molecule type" value="Genomic_DNA"/>
</dbReference>
<gene>
    <name evidence="5" type="ORF">CSV91_08285</name>
</gene>
<reference evidence="5 6" key="1">
    <citation type="submission" date="2017-10" db="EMBL/GenBank/DDBJ databases">
        <title>Complete genome sequence of Collinsella aerofaciens isolated from the gut of a healthy adult Indian.</title>
        <authorList>
            <person name="Bag S."/>
            <person name="Ghosh T.S."/>
            <person name="Das B."/>
        </authorList>
    </citation>
    <scope>NUCLEOTIDE SEQUENCE [LARGE SCALE GENOMIC DNA]</scope>
    <source>
        <strain evidence="6">indica</strain>
    </source>
</reference>
<name>A0A2D1TYU4_9ACTN</name>
<dbReference type="Pfam" id="PF00326">
    <property type="entry name" value="Peptidase_S9"/>
    <property type="match status" value="1"/>
</dbReference>
<dbReference type="AlphaFoldDB" id="A0A2D1TYU4"/>
<dbReference type="PANTHER" id="PTHR43037">
    <property type="entry name" value="UNNAMED PRODUCT-RELATED"/>
    <property type="match status" value="1"/>
</dbReference>
<evidence type="ECO:0000256" key="2">
    <source>
        <dbReference type="ARBA" id="ARBA00022801"/>
    </source>
</evidence>
<dbReference type="InterPro" id="IPR050955">
    <property type="entry name" value="Plant_Biomass_Hydrol_Est"/>
</dbReference>
<evidence type="ECO:0000313" key="5">
    <source>
        <dbReference type="EMBL" id="ATP54525.1"/>
    </source>
</evidence>
<dbReference type="Gene3D" id="2.60.40.2180">
    <property type="match status" value="1"/>
</dbReference>
<dbReference type="InterPro" id="IPR041172">
    <property type="entry name" value="EstA_Ig-like_N"/>
</dbReference>
<dbReference type="KEGG" id="caer:CSV91_08285"/>
<dbReference type="GO" id="GO:0008236">
    <property type="term" value="F:serine-type peptidase activity"/>
    <property type="evidence" value="ECO:0007669"/>
    <property type="project" value="InterPro"/>
</dbReference>
<dbReference type="Proteomes" id="UP000225608">
    <property type="component" value="Chromosome"/>
</dbReference>
<sequence length="445" mass="48627">MELKLCTYATVTTLGDFGPWISKVVLDLPCTVRANDIDANTFHIYVERHERSGEVLMRKERGADHAAPSVGYIDILAAYPCDENGRKLAVGTHVALEVAEQRLTKTIEGGVMGSRMLDDQLRITQLTALPGNDGDDPTCGLVFDTCRGDICPALKGWSNATQKTAVDGIALEYGFFEPSFKAEDSACFNPFAPEATVVPQKAPLVVYLHGAGEGKGATQGEGATRAYIGNRVTAISQAQIQRYFGGFAWVLVPQSPTFWMDNGVEQLGRSNQSIYSSVLKALIDEFVAEHADRIDTDRIVVAGLSNGGFMTLRLCADYPDFFAAGLPCCAPWYNATDEDVAALAKTPLWFTHSKGDELVHPQQTVLPLFARLRGAGANVHLTYFSHVEDLTGVYREADGSAKKTFNHGVWIHQFNDLCYQDFDGGNVLIDGEPVGCWEWSARVSR</sequence>
<evidence type="ECO:0000256" key="1">
    <source>
        <dbReference type="ARBA" id="ARBA00022729"/>
    </source>
</evidence>
<dbReference type="PANTHER" id="PTHR43037:SF5">
    <property type="entry name" value="FERULOYL ESTERASE"/>
    <property type="match status" value="1"/>
</dbReference>
<evidence type="ECO:0000259" key="3">
    <source>
        <dbReference type="Pfam" id="PF00326"/>
    </source>
</evidence>
<feature type="domain" description="Peptidase S9 prolyl oligopeptidase catalytic" evidence="3">
    <location>
        <begin position="283"/>
        <end position="327"/>
    </location>
</feature>
<dbReference type="GO" id="GO:0006508">
    <property type="term" value="P:proteolysis"/>
    <property type="evidence" value="ECO:0007669"/>
    <property type="project" value="InterPro"/>
</dbReference>
<dbReference type="Pfam" id="PF18435">
    <property type="entry name" value="EstA_Ig_like"/>
    <property type="match status" value="1"/>
</dbReference>
<evidence type="ECO:0000259" key="4">
    <source>
        <dbReference type="Pfam" id="PF18435"/>
    </source>
</evidence>
<feature type="domain" description="Esterase Ig-like N-terminal" evidence="4">
    <location>
        <begin position="8"/>
        <end position="134"/>
    </location>
</feature>
<organism evidence="5 6">
    <name type="scientific">Collinsella aerofaciens</name>
    <dbReference type="NCBI Taxonomy" id="74426"/>
    <lineage>
        <taxon>Bacteria</taxon>
        <taxon>Bacillati</taxon>
        <taxon>Actinomycetota</taxon>
        <taxon>Coriobacteriia</taxon>
        <taxon>Coriobacteriales</taxon>
        <taxon>Coriobacteriaceae</taxon>
        <taxon>Collinsella</taxon>
    </lineage>
</organism>
<keyword evidence="1" id="KW-0732">Signal</keyword>
<keyword evidence="2" id="KW-0378">Hydrolase</keyword>
<evidence type="ECO:0000313" key="6">
    <source>
        <dbReference type="Proteomes" id="UP000225608"/>
    </source>
</evidence>
<dbReference type="RefSeq" id="WP_099432500.1">
    <property type="nucleotide sequence ID" value="NZ_CP024160.1"/>
</dbReference>